<evidence type="ECO:0000313" key="3">
    <source>
        <dbReference type="Proteomes" id="UP000002217"/>
    </source>
</evidence>
<keyword evidence="3" id="KW-1185">Reference proteome</keyword>
<name>C8VXF7_DESAS</name>
<feature type="transmembrane region" description="Helical" evidence="1">
    <location>
        <begin position="20"/>
        <end position="41"/>
    </location>
</feature>
<dbReference type="Proteomes" id="UP000002217">
    <property type="component" value="Chromosome"/>
</dbReference>
<protein>
    <submittedName>
        <fullName evidence="2">Uncharacterized protein</fullName>
    </submittedName>
</protein>
<dbReference type="EMBL" id="CP001720">
    <property type="protein sequence ID" value="ACV64553.1"/>
    <property type="molecule type" value="Genomic_DNA"/>
</dbReference>
<dbReference type="KEGG" id="dae:Dtox_3849"/>
<proteinExistence type="predicted"/>
<dbReference type="HOGENOM" id="CLU_218667_0_0_9"/>
<dbReference type="RefSeq" id="WP_015759235.1">
    <property type="nucleotide sequence ID" value="NC_013216.1"/>
</dbReference>
<reference evidence="2 3" key="1">
    <citation type="journal article" date="2009" name="Stand. Genomic Sci.">
        <title>Complete genome sequence of Desulfotomaculum acetoxidans type strain (5575).</title>
        <authorList>
            <person name="Spring S."/>
            <person name="Lapidus A."/>
            <person name="Schroder M."/>
            <person name="Gleim D."/>
            <person name="Sims D."/>
            <person name="Meincke L."/>
            <person name="Glavina Del Rio T."/>
            <person name="Tice H."/>
            <person name="Copeland A."/>
            <person name="Cheng J.F."/>
            <person name="Lucas S."/>
            <person name="Chen F."/>
            <person name="Nolan M."/>
            <person name="Bruce D."/>
            <person name="Goodwin L."/>
            <person name="Pitluck S."/>
            <person name="Ivanova N."/>
            <person name="Mavromatis K."/>
            <person name="Mikhailova N."/>
            <person name="Pati A."/>
            <person name="Chen A."/>
            <person name="Palaniappan K."/>
            <person name="Land M."/>
            <person name="Hauser L."/>
            <person name="Chang Y.J."/>
            <person name="Jeffries C.D."/>
            <person name="Chain P."/>
            <person name="Saunders E."/>
            <person name="Brettin T."/>
            <person name="Detter J.C."/>
            <person name="Goker M."/>
            <person name="Bristow J."/>
            <person name="Eisen J.A."/>
            <person name="Markowitz V."/>
            <person name="Hugenholtz P."/>
            <person name="Kyrpides N.C."/>
            <person name="Klenk H.P."/>
            <person name="Han C."/>
        </authorList>
    </citation>
    <scope>NUCLEOTIDE SEQUENCE [LARGE SCALE GENOMIC DNA]</scope>
    <source>
        <strain evidence="3">ATCC 49208 / DSM 771 / VKM B-1644</strain>
    </source>
</reference>
<gene>
    <name evidence="2" type="ordered locus">Dtox_3849</name>
</gene>
<sequence length="42" mass="4392">MAYGTDTCTDTTPAGAAVFGSWPFVLFLILILLIFAIPAACV</sequence>
<keyword evidence="1" id="KW-1133">Transmembrane helix</keyword>
<keyword evidence="1" id="KW-0812">Transmembrane</keyword>
<organism evidence="2 3">
    <name type="scientific">Desulfofarcimen acetoxidans (strain ATCC 49208 / DSM 771 / KCTC 5769 / VKM B-1644 / 5575)</name>
    <name type="common">Desulfotomaculum acetoxidans</name>
    <dbReference type="NCBI Taxonomy" id="485916"/>
    <lineage>
        <taxon>Bacteria</taxon>
        <taxon>Bacillati</taxon>
        <taxon>Bacillota</taxon>
        <taxon>Clostridia</taxon>
        <taxon>Eubacteriales</taxon>
        <taxon>Peptococcaceae</taxon>
        <taxon>Desulfofarcimen</taxon>
    </lineage>
</organism>
<accession>C8VXF7</accession>
<dbReference type="AlphaFoldDB" id="C8VXF7"/>
<evidence type="ECO:0000256" key="1">
    <source>
        <dbReference type="SAM" id="Phobius"/>
    </source>
</evidence>
<keyword evidence="1" id="KW-0472">Membrane</keyword>
<evidence type="ECO:0000313" key="2">
    <source>
        <dbReference type="EMBL" id="ACV64553.1"/>
    </source>
</evidence>